<organism evidence="1 2">
    <name type="scientific">Phytophthora sojae (strain P6497)</name>
    <name type="common">Soybean stem and root rot agent</name>
    <name type="synonym">Phytophthora megasperma f. sp. glycines</name>
    <dbReference type="NCBI Taxonomy" id="1094619"/>
    <lineage>
        <taxon>Eukaryota</taxon>
        <taxon>Sar</taxon>
        <taxon>Stramenopiles</taxon>
        <taxon>Oomycota</taxon>
        <taxon>Peronosporomycetes</taxon>
        <taxon>Peronosporales</taxon>
        <taxon>Peronosporaceae</taxon>
        <taxon>Phytophthora</taxon>
    </lineage>
</organism>
<dbReference type="GeneID" id="20657373"/>
<evidence type="ECO:0000313" key="2">
    <source>
        <dbReference type="Proteomes" id="UP000002640"/>
    </source>
</evidence>
<dbReference type="RefSeq" id="XP_009524297.1">
    <property type="nucleotide sequence ID" value="XM_009526002.1"/>
</dbReference>
<protein>
    <submittedName>
        <fullName evidence="1">Uncharacterized protein</fullName>
    </submittedName>
</protein>
<sequence>EEERGFNWPALKRAFSGKSADEVAIIKRYADHFARWDGEEKMPYDVYLLRRINFKDSHEEAMKWGLRFEHYQSNPSAYH</sequence>
<accession>G4Z4P3</accession>
<dbReference type="AlphaFoldDB" id="G4Z4P3"/>
<dbReference type="EMBL" id="JH159153">
    <property type="protein sequence ID" value="EGZ21580.1"/>
    <property type="molecule type" value="Genomic_DNA"/>
</dbReference>
<gene>
    <name evidence="1" type="ORF">PHYSODRAFT_496913</name>
</gene>
<evidence type="ECO:0000313" key="1">
    <source>
        <dbReference type="EMBL" id="EGZ21580.1"/>
    </source>
</evidence>
<name>G4Z4P3_PHYSP</name>
<reference evidence="1 2" key="1">
    <citation type="journal article" date="2006" name="Science">
        <title>Phytophthora genome sequences uncover evolutionary origins and mechanisms of pathogenesis.</title>
        <authorList>
            <person name="Tyler B.M."/>
            <person name="Tripathy S."/>
            <person name="Zhang X."/>
            <person name="Dehal P."/>
            <person name="Jiang R.H."/>
            <person name="Aerts A."/>
            <person name="Arredondo F.D."/>
            <person name="Baxter L."/>
            <person name="Bensasson D."/>
            <person name="Beynon J.L."/>
            <person name="Chapman J."/>
            <person name="Damasceno C.M."/>
            <person name="Dorrance A.E."/>
            <person name="Dou D."/>
            <person name="Dickerman A.W."/>
            <person name="Dubchak I.L."/>
            <person name="Garbelotto M."/>
            <person name="Gijzen M."/>
            <person name="Gordon S.G."/>
            <person name="Govers F."/>
            <person name="Grunwald N.J."/>
            <person name="Huang W."/>
            <person name="Ivors K.L."/>
            <person name="Jones R.W."/>
            <person name="Kamoun S."/>
            <person name="Krampis K."/>
            <person name="Lamour K.H."/>
            <person name="Lee M.K."/>
            <person name="McDonald W.H."/>
            <person name="Medina M."/>
            <person name="Meijer H.J."/>
            <person name="Nordberg E.K."/>
            <person name="Maclean D.J."/>
            <person name="Ospina-Giraldo M.D."/>
            <person name="Morris P.F."/>
            <person name="Phuntumart V."/>
            <person name="Putnam N.H."/>
            <person name="Rash S."/>
            <person name="Rose J.K."/>
            <person name="Sakihama Y."/>
            <person name="Salamov A.A."/>
            <person name="Savidor A."/>
            <person name="Scheuring C.F."/>
            <person name="Smith B.M."/>
            <person name="Sobral B.W."/>
            <person name="Terry A."/>
            <person name="Torto-Alalibo T.A."/>
            <person name="Win J."/>
            <person name="Xu Z."/>
            <person name="Zhang H."/>
            <person name="Grigoriev I.V."/>
            <person name="Rokhsar D.S."/>
            <person name="Boore J.L."/>
        </authorList>
    </citation>
    <scope>NUCLEOTIDE SEQUENCE [LARGE SCALE GENOMIC DNA]</scope>
    <source>
        <strain evidence="1 2">P6497</strain>
    </source>
</reference>
<feature type="non-terminal residue" evidence="1">
    <location>
        <position position="1"/>
    </location>
</feature>
<dbReference type="Proteomes" id="UP000002640">
    <property type="component" value="Unassembled WGS sequence"/>
</dbReference>
<dbReference type="KEGG" id="psoj:PHYSODRAFT_496913"/>
<keyword evidence="2" id="KW-1185">Reference proteome</keyword>
<proteinExistence type="predicted"/>
<dbReference type="InParanoid" id="G4Z4P3"/>
<dbReference type="SMR" id="G4Z4P3"/>